<keyword evidence="7" id="KW-0732">Signal</keyword>
<keyword evidence="4 6" id="KW-0813">Transport</keyword>
<dbReference type="Proteomes" id="UP000007721">
    <property type="component" value="Chromosome"/>
</dbReference>
<name>B9M880_GEODF</name>
<keyword evidence="10" id="KW-1185">Reference proteome</keyword>
<evidence type="ECO:0000256" key="5">
    <source>
        <dbReference type="ARBA" id="ARBA00022592"/>
    </source>
</evidence>
<dbReference type="EMBL" id="CP001390">
    <property type="protein sequence ID" value="ACM20346.1"/>
    <property type="molecule type" value="Genomic_DNA"/>
</dbReference>
<evidence type="ECO:0000256" key="4">
    <source>
        <dbReference type="ARBA" id="ARBA00022448"/>
    </source>
</evidence>
<keyword evidence="5 6" id="KW-0592">Phosphate transport</keyword>
<feature type="signal peptide" evidence="7">
    <location>
        <begin position="1"/>
        <end position="26"/>
    </location>
</feature>
<evidence type="ECO:0000256" key="1">
    <source>
        <dbReference type="ARBA" id="ARBA00002841"/>
    </source>
</evidence>
<accession>B9M880</accession>
<dbReference type="GO" id="GO:0035435">
    <property type="term" value="P:phosphate ion transmembrane transport"/>
    <property type="evidence" value="ECO:0007669"/>
    <property type="project" value="InterPro"/>
</dbReference>
<evidence type="ECO:0000259" key="8">
    <source>
        <dbReference type="Pfam" id="PF12849"/>
    </source>
</evidence>
<sequence length="343" mass="37671">MINKMKKYMAILAAVAVTLSAGQSFAETVLKGAGATFPYPLYSKWFRDYTLVDPVVAFTYDAIGSSGGVKQIMAQAVNFGASDRFLTDEELAAAPGKLLQIPTVMGAVVLSYNIPGLHSELKLTPEAVSAIYLGEISRWNDSRLVALNKELKTIDQKIIVVHRSDGSGTTSIFTDYLSSVSSEWAGKVGKGNTVQWPVGIGGKGSKEMVEHIRTVPFSIAYMENAYTMVNNLPTAVLKNKTGRFVNPTMRSIRAAAVDAIKHVKNDYRVSLVNQAGKDAYPIVGLTWLLVYQEQKDPVKGKALVEFLNWELKKAEKMTSTLFYTPLPEKLGSMVNQVIRSIRY</sequence>
<protein>
    <recommendedName>
        <fullName evidence="6">Phosphate-binding protein</fullName>
    </recommendedName>
</protein>
<dbReference type="CDD" id="cd13565">
    <property type="entry name" value="PBP2_PstS"/>
    <property type="match status" value="1"/>
</dbReference>
<dbReference type="InterPro" id="IPR024370">
    <property type="entry name" value="PBP_domain"/>
</dbReference>
<dbReference type="OrthoDB" id="9801510at2"/>
<dbReference type="Pfam" id="PF12849">
    <property type="entry name" value="PBP_like_2"/>
    <property type="match status" value="1"/>
</dbReference>
<comment type="subunit">
    <text evidence="3">The complex is composed of two ATP-binding proteins (PstB), two transmembrane proteins (PstC and PstA) and a solute-binding protein (PstS).</text>
</comment>
<dbReference type="GO" id="GO:0043190">
    <property type="term" value="C:ATP-binding cassette (ABC) transporter complex"/>
    <property type="evidence" value="ECO:0007669"/>
    <property type="project" value="InterPro"/>
</dbReference>
<evidence type="ECO:0000256" key="7">
    <source>
        <dbReference type="SAM" id="SignalP"/>
    </source>
</evidence>
<comment type="similarity">
    <text evidence="2 6">Belongs to the PstS family.</text>
</comment>
<feature type="domain" description="PBP" evidence="8">
    <location>
        <begin position="26"/>
        <end position="309"/>
    </location>
</feature>
<evidence type="ECO:0000313" key="9">
    <source>
        <dbReference type="EMBL" id="ACM20346.1"/>
    </source>
</evidence>
<dbReference type="Gene3D" id="3.40.190.10">
    <property type="entry name" value="Periplasmic binding protein-like II"/>
    <property type="match status" value="2"/>
</dbReference>
<organism evidence="9 10">
    <name type="scientific">Geotalea daltonii (strain DSM 22248 / JCM 15807 / FRC-32)</name>
    <name type="common">Geobacter daltonii</name>
    <dbReference type="NCBI Taxonomy" id="316067"/>
    <lineage>
        <taxon>Bacteria</taxon>
        <taxon>Pseudomonadati</taxon>
        <taxon>Thermodesulfobacteriota</taxon>
        <taxon>Desulfuromonadia</taxon>
        <taxon>Geobacterales</taxon>
        <taxon>Geobacteraceae</taxon>
        <taxon>Geotalea</taxon>
    </lineage>
</organism>
<dbReference type="KEGG" id="geo:Geob_1989"/>
<evidence type="ECO:0000256" key="6">
    <source>
        <dbReference type="PIRNR" id="PIRNR002756"/>
    </source>
</evidence>
<evidence type="ECO:0000313" key="10">
    <source>
        <dbReference type="Proteomes" id="UP000007721"/>
    </source>
</evidence>
<dbReference type="GO" id="GO:0042301">
    <property type="term" value="F:phosphate ion binding"/>
    <property type="evidence" value="ECO:0007669"/>
    <property type="project" value="InterPro"/>
</dbReference>
<feature type="chain" id="PRO_5002888872" description="Phosphate-binding protein" evidence="7">
    <location>
        <begin position="27"/>
        <end position="343"/>
    </location>
</feature>
<evidence type="ECO:0000256" key="3">
    <source>
        <dbReference type="ARBA" id="ARBA00011529"/>
    </source>
</evidence>
<reference evidence="9 10" key="1">
    <citation type="submission" date="2009-01" db="EMBL/GenBank/DDBJ databases">
        <title>Complete sequence of Geobacter sp. FRC-32.</title>
        <authorList>
            <consortium name="US DOE Joint Genome Institute"/>
            <person name="Lucas S."/>
            <person name="Copeland A."/>
            <person name="Lapidus A."/>
            <person name="Glavina del Rio T."/>
            <person name="Dalin E."/>
            <person name="Tice H."/>
            <person name="Bruce D."/>
            <person name="Goodwin L."/>
            <person name="Pitluck S."/>
            <person name="Saunders E."/>
            <person name="Brettin T."/>
            <person name="Detter J.C."/>
            <person name="Han C."/>
            <person name="Larimer F."/>
            <person name="Land M."/>
            <person name="Hauser L."/>
            <person name="Kyrpides N."/>
            <person name="Ovchinnikova G."/>
            <person name="Kostka J."/>
            <person name="Richardson P."/>
        </authorList>
    </citation>
    <scope>NUCLEOTIDE SEQUENCE [LARGE SCALE GENOMIC DNA]</scope>
    <source>
        <strain evidence="10">DSM 22248 / JCM 15807 / FRC-32</strain>
    </source>
</reference>
<evidence type="ECO:0000256" key="2">
    <source>
        <dbReference type="ARBA" id="ARBA00008725"/>
    </source>
</evidence>
<dbReference type="HOGENOM" id="CLU_034528_1_1_7"/>
<dbReference type="PANTHER" id="PTHR42996:SF1">
    <property type="entry name" value="PHOSPHATE-BINDING PROTEIN PSTS"/>
    <property type="match status" value="1"/>
</dbReference>
<comment type="function">
    <text evidence="1">Part of the ABC transporter complex PstSACB involved in phosphate import.</text>
</comment>
<proteinExistence type="inferred from homology"/>
<gene>
    <name evidence="9" type="primary">pstS-3</name>
    <name evidence="9" type="ordered locus">Geob_1989</name>
</gene>
<dbReference type="NCBIfam" id="TIGR00975">
    <property type="entry name" value="3a0107s03"/>
    <property type="match status" value="1"/>
</dbReference>
<dbReference type="STRING" id="316067.Geob_1989"/>
<dbReference type="InterPro" id="IPR050962">
    <property type="entry name" value="Phosphate-bind_PstS"/>
</dbReference>
<dbReference type="eggNOG" id="COG0226">
    <property type="taxonomic scope" value="Bacteria"/>
</dbReference>
<dbReference type="InterPro" id="IPR005673">
    <property type="entry name" value="ABC_phos-bd_PstS"/>
</dbReference>
<dbReference type="AlphaFoldDB" id="B9M880"/>
<dbReference type="PIRSF" id="PIRSF002756">
    <property type="entry name" value="PstS"/>
    <property type="match status" value="1"/>
</dbReference>
<dbReference type="SUPFAM" id="SSF53850">
    <property type="entry name" value="Periplasmic binding protein-like II"/>
    <property type="match status" value="1"/>
</dbReference>
<dbReference type="RefSeq" id="WP_012647075.1">
    <property type="nucleotide sequence ID" value="NC_011979.1"/>
</dbReference>
<dbReference type="PANTHER" id="PTHR42996">
    <property type="entry name" value="PHOSPHATE-BINDING PROTEIN PSTS"/>
    <property type="match status" value="1"/>
</dbReference>